<evidence type="ECO:0000256" key="4">
    <source>
        <dbReference type="ARBA" id="ARBA00023157"/>
    </source>
</evidence>
<dbReference type="Gene3D" id="3.40.30.10">
    <property type="entry name" value="Glutaredoxin"/>
    <property type="match status" value="1"/>
</dbReference>
<name>A0A4R3XVF3_9PROT</name>
<dbReference type="AlphaFoldDB" id="A0A4R3XVF3"/>
<gene>
    <name evidence="7" type="ORF">EDC63_11826</name>
</gene>
<dbReference type="GO" id="GO:0034599">
    <property type="term" value="P:cellular response to oxidative stress"/>
    <property type="evidence" value="ECO:0007669"/>
    <property type="project" value="TreeGrafter"/>
</dbReference>
<dbReference type="InterPro" id="IPR013740">
    <property type="entry name" value="Redoxin"/>
</dbReference>
<evidence type="ECO:0000256" key="2">
    <source>
        <dbReference type="ARBA" id="ARBA00022862"/>
    </source>
</evidence>
<dbReference type="EMBL" id="SMCO01000018">
    <property type="protein sequence ID" value="TCV82897.1"/>
    <property type="molecule type" value="Genomic_DNA"/>
</dbReference>
<dbReference type="Proteomes" id="UP000295367">
    <property type="component" value="Unassembled WGS sequence"/>
</dbReference>
<dbReference type="Pfam" id="PF08534">
    <property type="entry name" value="Redoxin"/>
    <property type="match status" value="1"/>
</dbReference>
<evidence type="ECO:0000313" key="8">
    <source>
        <dbReference type="Proteomes" id="UP000295367"/>
    </source>
</evidence>
<keyword evidence="1" id="KW-0575">Peroxidase</keyword>
<dbReference type="CDD" id="cd03017">
    <property type="entry name" value="PRX_BCP"/>
    <property type="match status" value="1"/>
</dbReference>
<dbReference type="OrthoDB" id="5296483at2"/>
<dbReference type="GO" id="GO:0005737">
    <property type="term" value="C:cytoplasm"/>
    <property type="evidence" value="ECO:0007669"/>
    <property type="project" value="TreeGrafter"/>
</dbReference>
<dbReference type="SUPFAM" id="SSF52833">
    <property type="entry name" value="Thioredoxin-like"/>
    <property type="match status" value="1"/>
</dbReference>
<keyword evidence="2" id="KW-0049">Antioxidant</keyword>
<evidence type="ECO:0000259" key="6">
    <source>
        <dbReference type="Pfam" id="PF08534"/>
    </source>
</evidence>
<dbReference type="GO" id="GO:0008379">
    <property type="term" value="F:thioredoxin peroxidase activity"/>
    <property type="evidence" value="ECO:0007669"/>
    <property type="project" value="TreeGrafter"/>
</dbReference>
<keyword evidence="3" id="KW-0560">Oxidoreductase</keyword>
<keyword evidence="5" id="KW-0676">Redox-active center</keyword>
<feature type="domain" description="Redoxin" evidence="6">
    <location>
        <begin position="24"/>
        <end position="176"/>
    </location>
</feature>
<dbReference type="PANTHER" id="PTHR42801:SF21">
    <property type="entry name" value="BCPB PROTEIN"/>
    <property type="match status" value="1"/>
</dbReference>
<evidence type="ECO:0000256" key="1">
    <source>
        <dbReference type="ARBA" id="ARBA00022559"/>
    </source>
</evidence>
<evidence type="ECO:0000256" key="5">
    <source>
        <dbReference type="ARBA" id="ARBA00023284"/>
    </source>
</evidence>
<keyword evidence="4" id="KW-1015">Disulfide bond</keyword>
<keyword evidence="8" id="KW-1185">Reference proteome</keyword>
<organism evidence="7 8">
    <name type="scientific">Sulfurirhabdus autotrophica</name>
    <dbReference type="NCBI Taxonomy" id="1706046"/>
    <lineage>
        <taxon>Bacteria</taxon>
        <taxon>Pseudomonadati</taxon>
        <taxon>Pseudomonadota</taxon>
        <taxon>Betaproteobacteria</taxon>
        <taxon>Nitrosomonadales</taxon>
        <taxon>Sulfuricellaceae</taxon>
        <taxon>Sulfurirhabdus</taxon>
    </lineage>
</organism>
<reference evidence="7 8" key="1">
    <citation type="submission" date="2019-03" db="EMBL/GenBank/DDBJ databases">
        <title>Genomic Encyclopedia of Type Strains, Phase IV (KMG-IV): sequencing the most valuable type-strain genomes for metagenomic binning, comparative biology and taxonomic classification.</title>
        <authorList>
            <person name="Goeker M."/>
        </authorList>
    </citation>
    <scope>NUCLEOTIDE SEQUENCE [LARGE SCALE GENOMIC DNA]</scope>
    <source>
        <strain evidence="7 8">DSM 100309</strain>
    </source>
</reference>
<dbReference type="InterPro" id="IPR050924">
    <property type="entry name" value="Peroxiredoxin_BCP/PrxQ"/>
</dbReference>
<evidence type="ECO:0000256" key="3">
    <source>
        <dbReference type="ARBA" id="ARBA00023002"/>
    </source>
</evidence>
<accession>A0A4R3XVF3</accession>
<sequence>MVNLVSLPENLPVPTDDGGCSHLAGMKLPSIYLPSTSGQLVDCSGLNQRVVLYCYPMTGRPDVSLPEGWDDIPGARGCTPEACGFRDHYQEVKTLGTEIYGLSTQKTAYQQETVARLHLPYALLSDADYSFTKALKLPVFEVDSVVLIKRLTLIVMQGVIEHVFYPVFPPDKHAAEVLTWLRSH</sequence>
<protein>
    <submittedName>
        <fullName evidence="7">Peroxiredoxin</fullName>
    </submittedName>
</protein>
<proteinExistence type="predicted"/>
<evidence type="ECO:0000313" key="7">
    <source>
        <dbReference type="EMBL" id="TCV82897.1"/>
    </source>
</evidence>
<dbReference type="InterPro" id="IPR036249">
    <property type="entry name" value="Thioredoxin-like_sf"/>
</dbReference>
<dbReference type="GO" id="GO:0045454">
    <property type="term" value="P:cell redox homeostasis"/>
    <property type="evidence" value="ECO:0007669"/>
    <property type="project" value="TreeGrafter"/>
</dbReference>
<comment type="caution">
    <text evidence="7">The sequence shown here is derived from an EMBL/GenBank/DDBJ whole genome shotgun (WGS) entry which is preliminary data.</text>
</comment>
<dbReference type="PANTHER" id="PTHR42801">
    <property type="entry name" value="THIOREDOXIN-DEPENDENT PEROXIDE REDUCTASE"/>
    <property type="match status" value="1"/>
</dbReference>